<sequence>ITEPIKSFAFITPFLLLFSHDAFEIIVTDATYNTNTLKYELYGIMGVIDKTAFSLSYCLVATDIIGVNNVKVFLTDKDMVQISAAVLHIKRAIEQHLSSKKQVIQL</sequence>
<keyword evidence="3" id="KW-1185">Reference proteome</keyword>
<reference evidence="2 3" key="1">
    <citation type="submission" date="2018-06" db="EMBL/GenBank/DDBJ databases">
        <title>Comparative genomics reveals the genomic features of Rhizophagus irregularis, R. cerebriforme, R. diaphanum and Gigaspora rosea, and their symbiotic lifestyle signature.</title>
        <authorList>
            <person name="Morin E."/>
            <person name="San Clemente H."/>
            <person name="Chen E.C.H."/>
            <person name="De La Providencia I."/>
            <person name="Hainaut M."/>
            <person name="Kuo A."/>
            <person name="Kohler A."/>
            <person name="Murat C."/>
            <person name="Tang N."/>
            <person name="Roy S."/>
            <person name="Loubradou J."/>
            <person name="Henrissat B."/>
            <person name="Grigoriev I.V."/>
            <person name="Corradi N."/>
            <person name="Roux C."/>
            <person name="Martin F.M."/>
        </authorList>
    </citation>
    <scope>NUCLEOTIDE SEQUENCE [LARGE SCALE GENOMIC DNA]</scope>
    <source>
        <strain evidence="2 3">DAOM 227022</strain>
    </source>
</reference>
<evidence type="ECO:0000313" key="3">
    <source>
        <dbReference type="Proteomes" id="UP000265703"/>
    </source>
</evidence>
<feature type="non-terminal residue" evidence="2">
    <location>
        <position position="1"/>
    </location>
</feature>
<organism evidence="2 3">
    <name type="scientific">Glomus cerebriforme</name>
    <dbReference type="NCBI Taxonomy" id="658196"/>
    <lineage>
        <taxon>Eukaryota</taxon>
        <taxon>Fungi</taxon>
        <taxon>Fungi incertae sedis</taxon>
        <taxon>Mucoromycota</taxon>
        <taxon>Glomeromycotina</taxon>
        <taxon>Glomeromycetes</taxon>
        <taxon>Glomerales</taxon>
        <taxon>Glomeraceae</taxon>
        <taxon>Glomus</taxon>
    </lineage>
</organism>
<evidence type="ECO:0000313" key="2">
    <source>
        <dbReference type="EMBL" id="RIA84206.1"/>
    </source>
</evidence>
<accession>A0A397SHT8</accession>
<dbReference type="AlphaFoldDB" id="A0A397SHT8"/>
<comment type="caution">
    <text evidence="2">The sequence shown here is derived from an EMBL/GenBank/DDBJ whole genome shotgun (WGS) entry which is preliminary data.</text>
</comment>
<evidence type="ECO:0000256" key="1">
    <source>
        <dbReference type="SAM" id="SignalP"/>
    </source>
</evidence>
<feature type="chain" id="PRO_5017410329" description="MULE transposase domain-containing protein" evidence="1">
    <location>
        <begin position="25"/>
        <end position="106"/>
    </location>
</feature>
<protein>
    <recommendedName>
        <fullName evidence="4">MULE transposase domain-containing protein</fullName>
    </recommendedName>
</protein>
<evidence type="ECO:0008006" key="4">
    <source>
        <dbReference type="Google" id="ProtNLM"/>
    </source>
</evidence>
<keyword evidence="1" id="KW-0732">Signal</keyword>
<feature type="signal peptide" evidence="1">
    <location>
        <begin position="1"/>
        <end position="24"/>
    </location>
</feature>
<gene>
    <name evidence="2" type="ORF">C1645_784606</name>
</gene>
<name>A0A397SHT8_9GLOM</name>
<dbReference type="Proteomes" id="UP000265703">
    <property type="component" value="Unassembled WGS sequence"/>
</dbReference>
<dbReference type="OrthoDB" id="2448086at2759"/>
<dbReference type="EMBL" id="QKYT01000510">
    <property type="protein sequence ID" value="RIA84206.1"/>
    <property type="molecule type" value="Genomic_DNA"/>
</dbReference>
<proteinExistence type="predicted"/>